<dbReference type="PROSITE" id="PS50293">
    <property type="entry name" value="TPR_REGION"/>
    <property type="match status" value="5"/>
</dbReference>
<dbReference type="InterPro" id="IPR011990">
    <property type="entry name" value="TPR-like_helical_dom_sf"/>
</dbReference>
<feature type="repeat" description="TPR" evidence="4">
    <location>
        <begin position="389"/>
        <end position="422"/>
    </location>
</feature>
<feature type="repeat" description="TPR" evidence="4">
    <location>
        <begin position="469"/>
        <end position="502"/>
    </location>
</feature>
<feature type="repeat" description="TPR" evidence="4">
    <location>
        <begin position="349"/>
        <end position="382"/>
    </location>
</feature>
<dbReference type="Proteomes" id="UP000018348">
    <property type="component" value="Unassembled WGS sequence"/>
</dbReference>
<feature type="repeat" description="TPR" evidence="4">
    <location>
        <begin position="309"/>
        <end position="342"/>
    </location>
</feature>
<keyword evidence="3" id="KW-0677">Repeat</keyword>
<feature type="repeat" description="TPR" evidence="4">
    <location>
        <begin position="429"/>
        <end position="462"/>
    </location>
</feature>
<dbReference type="Gene3D" id="1.25.40.10">
    <property type="entry name" value="Tetratricopeptide repeat domain"/>
    <property type="match status" value="2"/>
</dbReference>
<evidence type="ECO:0000256" key="4">
    <source>
        <dbReference type="PROSITE-ProRule" id="PRU00339"/>
    </source>
</evidence>
<dbReference type="GO" id="GO:0005938">
    <property type="term" value="C:cell cortex"/>
    <property type="evidence" value="ECO:0007669"/>
    <property type="project" value="TreeGrafter"/>
</dbReference>
<protein>
    <submittedName>
        <fullName evidence="5">Tetratricopeptide TPR_2</fullName>
    </submittedName>
</protein>
<dbReference type="Pfam" id="PF13374">
    <property type="entry name" value="TPR_10"/>
    <property type="match status" value="1"/>
</dbReference>
<name>T2I9R2_CROWT</name>
<dbReference type="InterPro" id="IPR019734">
    <property type="entry name" value="TPR_rpt"/>
</dbReference>
<dbReference type="EMBL" id="CAQK01000044">
    <property type="protein sequence ID" value="CCQ48965.1"/>
    <property type="molecule type" value="Genomic_DNA"/>
</dbReference>
<keyword evidence="2" id="KW-0963">Cytoplasm</keyword>
<dbReference type="GO" id="GO:0005092">
    <property type="term" value="F:GDP-dissociation inhibitor activity"/>
    <property type="evidence" value="ECO:0007669"/>
    <property type="project" value="TreeGrafter"/>
</dbReference>
<dbReference type="RefSeq" id="WP_021829148.1">
    <property type="nucleotide sequence ID" value="NZ_CAQK01000044.1"/>
</dbReference>
<dbReference type="PANTHER" id="PTHR45954:SF1">
    <property type="entry name" value="LD33695P"/>
    <property type="match status" value="1"/>
</dbReference>
<comment type="subcellular location">
    <subcellularLocation>
        <location evidence="1">Cytoplasm</location>
    </subcellularLocation>
</comment>
<dbReference type="InterPro" id="IPR052386">
    <property type="entry name" value="GPSM"/>
</dbReference>
<dbReference type="PANTHER" id="PTHR45954">
    <property type="entry name" value="LD33695P"/>
    <property type="match status" value="1"/>
</dbReference>
<evidence type="ECO:0000256" key="1">
    <source>
        <dbReference type="ARBA" id="ARBA00004496"/>
    </source>
</evidence>
<dbReference type="Pfam" id="PF13424">
    <property type="entry name" value="TPR_12"/>
    <property type="match status" value="3"/>
</dbReference>
<sequence length="523" mass="60358">MPLETTLKLSKENNLNYQGLLSLVEASENTLSILIAVCDDRNLRDKIIEDCEKELLPNIASYHARLDQNEPSLRAAIYKIVPSEEFKKNEKYTLLNITGAEDLFFIRNNGEKSQQEKFFGYLQWTREGLREFPYPIVLWVTNQILVNLSRKAPDFWSWRKGVFHFIPEASLTPVLPPDNRIISDDYLKEDDSHSLSLEDLEELISNTENKRGKNDPNLVTLYNRLGDVYFNRIKSGVAVSFPDEKENALHCYYQALDISREVVDRYGEGNSLQNLGIIYNYLAKYQEAIKYNQQSLAIFKEIGDGHGEACSYKNLGNAYYFLGQYEQAREYYQQSLAITREIGDRKVEATSYNNLGIVYSSLGQYEQAREYHQQSLAISREISDRKGEAYSYNNLGNAYYFLGQYEQAREYYQQSLAITREIGDRNGEASSYNNLGSVYNSLGQYEQAREYYQQSLAITREIGDRNGEANSYIGLGNAYYFLGQYEQAREYYQQSLAIFKEIGDKPGEAKALFNVDLCFKKVQ</sequence>
<dbReference type="GO" id="GO:0001965">
    <property type="term" value="F:G-protein alpha-subunit binding"/>
    <property type="evidence" value="ECO:0007669"/>
    <property type="project" value="TreeGrafter"/>
</dbReference>
<accession>T2I9R2</accession>
<evidence type="ECO:0000313" key="6">
    <source>
        <dbReference type="Proteomes" id="UP000018348"/>
    </source>
</evidence>
<gene>
    <name evidence="5" type="ORF">CWATWH8502_4350</name>
</gene>
<dbReference type="SMART" id="SM00028">
    <property type="entry name" value="TPR"/>
    <property type="match status" value="7"/>
</dbReference>
<reference evidence="5 6" key="2">
    <citation type="submission" date="2013-09" db="EMBL/GenBank/DDBJ databases">
        <title>Whole genome comparison of six Crocosphaera watsonii strains with differing phenotypes.</title>
        <authorList>
            <person name="Bench S.R."/>
            <person name="Heller P."/>
            <person name="Frank I."/>
            <person name="Arciniega M."/>
            <person name="Shilova I.N."/>
            <person name="Zehr J.P."/>
        </authorList>
    </citation>
    <scope>NUCLEOTIDE SEQUENCE [LARGE SCALE GENOMIC DNA]</scope>
    <source>
        <strain evidence="5 6">WH 8502</strain>
    </source>
</reference>
<reference evidence="5 6" key="1">
    <citation type="submission" date="2013-01" db="EMBL/GenBank/DDBJ databases">
        <authorList>
            <person name="Bench S."/>
        </authorList>
    </citation>
    <scope>NUCLEOTIDE SEQUENCE [LARGE SCALE GENOMIC DNA]</scope>
    <source>
        <strain evidence="5 6">WH 8502</strain>
    </source>
</reference>
<dbReference type="SUPFAM" id="SSF48452">
    <property type="entry name" value="TPR-like"/>
    <property type="match status" value="2"/>
</dbReference>
<proteinExistence type="predicted"/>
<evidence type="ECO:0000313" key="5">
    <source>
        <dbReference type="EMBL" id="CCQ48965.1"/>
    </source>
</evidence>
<evidence type="ECO:0000256" key="3">
    <source>
        <dbReference type="ARBA" id="ARBA00022737"/>
    </source>
</evidence>
<evidence type="ECO:0000256" key="2">
    <source>
        <dbReference type="ARBA" id="ARBA00022490"/>
    </source>
</evidence>
<organism evidence="5 6">
    <name type="scientific">Crocosphaera watsonii WH 8502</name>
    <dbReference type="NCBI Taxonomy" id="423474"/>
    <lineage>
        <taxon>Bacteria</taxon>
        <taxon>Bacillati</taxon>
        <taxon>Cyanobacteriota</taxon>
        <taxon>Cyanophyceae</taxon>
        <taxon>Oscillatoriophycideae</taxon>
        <taxon>Chroococcales</taxon>
        <taxon>Aphanothecaceae</taxon>
        <taxon>Crocosphaera</taxon>
    </lineage>
</organism>
<comment type="caution">
    <text evidence="5">The sequence shown here is derived from an EMBL/GenBank/DDBJ whole genome shotgun (WGS) entry which is preliminary data.</text>
</comment>
<keyword evidence="4" id="KW-0802">TPR repeat</keyword>
<dbReference type="PROSITE" id="PS50005">
    <property type="entry name" value="TPR"/>
    <property type="match status" value="5"/>
</dbReference>
<dbReference type="AlphaFoldDB" id="T2I9R2"/>